<dbReference type="Proteomes" id="UP001186974">
    <property type="component" value="Unassembled WGS sequence"/>
</dbReference>
<sequence>MGPVLDEAQLREVIDALEEQHEIRRSILIATTYKDLLSYQARELPSTIQKVNGVTDKFLEALKAPASGKGVQKPSKPGETTPLVRPRIPDNAPETLKVARRAIYQLQSFEQSVYEGERTHRQDLSKVVVARTVAESLQKTAHPADPWRVVSATDPRRTDITSTPASADPRRRPYIPTVQSPSLGTPATPVFAPPTPGAMTENNRVDETRDPRKKRG</sequence>
<name>A0ACC3D787_9PEZI</name>
<evidence type="ECO:0000313" key="1">
    <source>
        <dbReference type="EMBL" id="KAK3062810.1"/>
    </source>
</evidence>
<keyword evidence="2" id="KW-1185">Reference proteome</keyword>
<organism evidence="1 2">
    <name type="scientific">Coniosporium uncinatum</name>
    <dbReference type="NCBI Taxonomy" id="93489"/>
    <lineage>
        <taxon>Eukaryota</taxon>
        <taxon>Fungi</taxon>
        <taxon>Dikarya</taxon>
        <taxon>Ascomycota</taxon>
        <taxon>Pezizomycotina</taxon>
        <taxon>Dothideomycetes</taxon>
        <taxon>Dothideomycetes incertae sedis</taxon>
        <taxon>Coniosporium</taxon>
    </lineage>
</organism>
<comment type="caution">
    <text evidence="1">The sequence shown here is derived from an EMBL/GenBank/DDBJ whole genome shotgun (WGS) entry which is preliminary data.</text>
</comment>
<reference evidence="1" key="1">
    <citation type="submission" date="2024-09" db="EMBL/GenBank/DDBJ databases">
        <title>Black Yeasts Isolated from many extreme environments.</title>
        <authorList>
            <person name="Coleine C."/>
            <person name="Stajich J.E."/>
            <person name="Selbmann L."/>
        </authorList>
    </citation>
    <scope>NUCLEOTIDE SEQUENCE</scope>
    <source>
        <strain evidence="1">CCFEE 5737</strain>
    </source>
</reference>
<evidence type="ECO:0000313" key="2">
    <source>
        <dbReference type="Proteomes" id="UP001186974"/>
    </source>
</evidence>
<gene>
    <name evidence="1" type="ORF">LTS18_003313</name>
</gene>
<protein>
    <submittedName>
        <fullName evidence="1">Uncharacterized protein</fullName>
    </submittedName>
</protein>
<dbReference type="EMBL" id="JAWDJW010007115">
    <property type="protein sequence ID" value="KAK3062810.1"/>
    <property type="molecule type" value="Genomic_DNA"/>
</dbReference>
<accession>A0ACC3D787</accession>
<proteinExistence type="predicted"/>